<evidence type="ECO:0000256" key="1">
    <source>
        <dbReference type="ARBA" id="ARBA00006817"/>
    </source>
</evidence>
<evidence type="ECO:0000313" key="4">
    <source>
        <dbReference type="Proteomes" id="UP001596147"/>
    </source>
</evidence>
<dbReference type="Gene3D" id="3.30.530.20">
    <property type="match status" value="1"/>
</dbReference>
<protein>
    <submittedName>
        <fullName evidence="3">SRPBCC domain-containing protein</fullName>
    </submittedName>
</protein>
<keyword evidence="4" id="KW-1185">Reference proteome</keyword>
<dbReference type="Proteomes" id="UP001596147">
    <property type="component" value="Unassembled WGS sequence"/>
</dbReference>
<feature type="domain" description="Activator of Hsp90 ATPase homologue 1/2-like C-terminal" evidence="2">
    <location>
        <begin position="12"/>
        <end position="159"/>
    </location>
</feature>
<name>A0ABW0LJA1_9BACI</name>
<dbReference type="EMBL" id="JBHSMC010000011">
    <property type="protein sequence ID" value="MFC5464871.1"/>
    <property type="molecule type" value="Genomic_DNA"/>
</dbReference>
<dbReference type="Pfam" id="PF08327">
    <property type="entry name" value="AHSA1"/>
    <property type="match status" value="1"/>
</dbReference>
<evidence type="ECO:0000259" key="2">
    <source>
        <dbReference type="Pfam" id="PF08327"/>
    </source>
</evidence>
<reference evidence="4" key="1">
    <citation type="journal article" date="2019" name="Int. J. Syst. Evol. Microbiol.">
        <title>The Global Catalogue of Microorganisms (GCM) 10K type strain sequencing project: providing services to taxonomists for standard genome sequencing and annotation.</title>
        <authorList>
            <consortium name="The Broad Institute Genomics Platform"/>
            <consortium name="The Broad Institute Genome Sequencing Center for Infectious Disease"/>
            <person name="Wu L."/>
            <person name="Ma J."/>
        </authorList>
    </citation>
    <scope>NUCLEOTIDE SEQUENCE [LARGE SCALE GENOMIC DNA]</scope>
    <source>
        <strain evidence="4">CGMCC 1.12237</strain>
    </source>
</reference>
<comment type="caution">
    <text evidence="3">The sequence shown here is derived from an EMBL/GenBank/DDBJ whole genome shotgun (WGS) entry which is preliminary data.</text>
</comment>
<accession>A0ABW0LJA1</accession>
<dbReference type="RefSeq" id="WP_382350370.1">
    <property type="nucleotide sequence ID" value="NZ_JBHSMC010000011.1"/>
</dbReference>
<dbReference type="SUPFAM" id="SSF55961">
    <property type="entry name" value="Bet v1-like"/>
    <property type="match status" value="1"/>
</dbReference>
<dbReference type="InterPro" id="IPR013538">
    <property type="entry name" value="ASHA1/2-like_C"/>
</dbReference>
<gene>
    <name evidence="3" type="ORF">ACFPM4_08900</name>
</gene>
<sequence>MENQINITHTFDAPRELVFKAFTEAEHLKHWWGPKGWTFEVAEADFRPGGIFHYSQKPDNGDIMWVKFVYSEIIAPEKIVYSSFFSDEERNTVRAPFHPQWPLETLNTITFVEENGKTIVTIVVEPVSPSEEELKTFNESMEMVKEGNAVTLQQLENYLRK</sequence>
<organism evidence="3 4">
    <name type="scientific">Lederbergia graminis</name>
    <dbReference type="NCBI Taxonomy" id="735518"/>
    <lineage>
        <taxon>Bacteria</taxon>
        <taxon>Bacillati</taxon>
        <taxon>Bacillota</taxon>
        <taxon>Bacilli</taxon>
        <taxon>Bacillales</taxon>
        <taxon>Bacillaceae</taxon>
        <taxon>Lederbergia</taxon>
    </lineage>
</organism>
<proteinExistence type="inferred from homology"/>
<dbReference type="InterPro" id="IPR023393">
    <property type="entry name" value="START-like_dom_sf"/>
</dbReference>
<comment type="similarity">
    <text evidence="1">Belongs to the AHA1 family.</text>
</comment>
<evidence type="ECO:0000313" key="3">
    <source>
        <dbReference type="EMBL" id="MFC5464871.1"/>
    </source>
</evidence>